<evidence type="ECO:0000313" key="1">
    <source>
        <dbReference type="EMBL" id="GAH22900.1"/>
    </source>
</evidence>
<protein>
    <submittedName>
        <fullName evidence="1">Uncharacterized protein</fullName>
    </submittedName>
</protein>
<dbReference type="AlphaFoldDB" id="X1ERF3"/>
<name>X1ERF3_9ZZZZ</name>
<feature type="non-terminal residue" evidence="1">
    <location>
        <position position="1"/>
    </location>
</feature>
<organism evidence="1">
    <name type="scientific">marine sediment metagenome</name>
    <dbReference type="NCBI Taxonomy" id="412755"/>
    <lineage>
        <taxon>unclassified sequences</taxon>
        <taxon>metagenomes</taxon>
        <taxon>ecological metagenomes</taxon>
    </lineage>
</organism>
<sequence length="32" mass="3894">KWRFLPYNPEKLEVGSQITEFRAGDEKNYQCF</sequence>
<proteinExistence type="predicted"/>
<feature type="non-terminal residue" evidence="1">
    <location>
        <position position="32"/>
    </location>
</feature>
<reference evidence="1" key="1">
    <citation type="journal article" date="2014" name="Front. Microbiol.">
        <title>High frequency of phylogenetically diverse reductive dehalogenase-homologous genes in deep subseafloor sedimentary metagenomes.</title>
        <authorList>
            <person name="Kawai M."/>
            <person name="Futagami T."/>
            <person name="Toyoda A."/>
            <person name="Takaki Y."/>
            <person name="Nishi S."/>
            <person name="Hori S."/>
            <person name="Arai W."/>
            <person name="Tsubouchi T."/>
            <person name="Morono Y."/>
            <person name="Uchiyama I."/>
            <person name="Ito T."/>
            <person name="Fujiyama A."/>
            <person name="Inagaki F."/>
            <person name="Takami H."/>
        </authorList>
    </citation>
    <scope>NUCLEOTIDE SEQUENCE</scope>
    <source>
        <strain evidence="1">Expedition CK06-06</strain>
    </source>
</reference>
<dbReference type="EMBL" id="BART01042407">
    <property type="protein sequence ID" value="GAH22900.1"/>
    <property type="molecule type" value="Genomic_DNA"/>
</dbReference>
<accession>X1ERF3</accession>
<comment type="caution">
    <text evidence="1">The sequence shown here is derived from an EMBL/GenBank/DDBJ whole genome shotgun (WGS) entry which is preliminary data.</text>
</comment>
<gene>
    <name evidence="1" type="ORF">S01H4_67421</name>
</gene>